<dbReference type="EMBL" id="CP000473">
    <property type="protein sequence ID" value="ABJ85645.1"/>
    <property type="molecule type" value="Genomic_DNA"/>
</dbReference>
<evidence type="ECO:0000256" key="1">
    <source>
        <dbReference type="SAM" id="SignalP"/>
    </source>
</evidence>
<evidence type="ECO:0000259" key="2">
    <source>
        <dbReference type="Pfam" id="PF07589"/>
    </source>
</evidence>
<dbReference type="InParanoid" id="Q01XH0"/>
<organism evidence="3">
    <name type="scientific">Solibacter usitatus (strain Ellin6076)</name>
    <dbReference type="NCBI Taxonomy" id="234267"/>
    <lineage>
        <taxon>Bacteria</taxon>
        <taxon>Pseudomonadati</taxon>
        <taxon>Acidobacteriota</taxon>
        <taxon>Terriglobia</taxon>
        <taxon>Bryobacterales</taxon>
        <taxon>Solibacteraceae</taxon>
        <taxon>Candidatus Solibacter</taxon>
    </lineage>
</organism>
<dbReference type="KEGG" id="sus:Acid_4686"/>
<dbReference type="AlphaFoldDB" id="Q01XH0"/>
<proteinExistence type="predicted"/>
<feature type="chain" id="PRO_5004163409" description="Ice-binding protein C-terminal domain-containing protein" evidence="1">
    <location>
        <begin position="22"/>
        <end position="211"/>
    </location>
</feature>
<protein>
    <recommendedName>
        <fullName evidence="2">Ice-binding protein C-terminal domain-containing protein</fullName>
    </recommendedName>
</protein>
<dbReference type="NCBIfam" id="TIGR02595">
    <property type="entry name" value="PEP_CTERM"/>
    <property type="match status" value="1"/>
</dbReference>
<feature type="signal peptide" evidence="1">
    <location>
        <begin position="1"/>
        <end position="21"/>
    </location>
</feature>
<dbReference type="Pfam" id="PF07589">
    <property type="entry name" value="PEP-CTERM"/>
    <property type="match status" value="1"/>
</dbReference>
<dbReference type="HOGENOM" id="CLU_1304203_0_0_0"/>
<name>Q01XH0_SOLUE</name>
<keyword evidence="1" id="KW-0732">Signal</keyword>
<gene>
    <name evidence="3" type="ordered locus">Acid_4686</name>
</gene>
<dbReference type="InterPro" id="IPR013424">
    <property type="entry name" value="Ice-binding_C"/>
</dbReference>
<reference evidence="3" key="1">
    <citation type="submission" date="2006-10" db="EMBL/GenBank/DDBJ databases">
        <title>Complete sequence of Solibacter usitatus Ellin6076.</title>
        <authorList>
            <consortium name="US DOE Joint Genome Institute"/>
            <person name="Copeland A."/>
            <person name="Lucas S."/>
            <person name="Lapidus A."/>
            <person name="Barry K."/>
            <person name="Detter J.C."/>
            <person name="Glavina del Rio T."/>
            <person name="Hammon N."/>
            <person name="Israni S."/>
            <person name="Dalin E."/>
            <person name="Tice H."/>
            <person name="Pitluck S."/>
            <person name="Thompson L.S."/>
            <person name="Brettin T."/>
            <person name="Bruce D."/>
            <person name="Han C."/>
            <person name="Tapia R."/>
            <person name="Gilna P."/>
            <person name="Schmutz J."/>
            <person name="Larimer F."/>
            <person name="Land M."/>
            <person name="Hauser L."/>
            <person name="Kyrpides N."/>
            <person name="Mikhailova N."/>
            <person name="Janssen P.H."/>
            <person name="Kuske C.R."/>
            <person name="Richardson P."/>
        </authorList>
    </citation>
    <scope>NUCLEOTIDE SEQUENCE</scope>
    <source>
        <strain evidence="3">Ellin6076</strain>
    </source>
</reference>
<accession>Q01XH0</accession>
<dbReference type="STRING" id="234267.Acid_4686"/>
<feature type="domain" description="Ice-binding protein C-terminal" evidence="2">
    <location>
        <begin position="183"/>
        <end position="203"/>
    </location>
</feature>
<evidence type="ECO:0000313" key="3">
    <source>
        <dbReference type="EMBL" id="ABJ85645.1"/>
    </source>
</evidence>
<sequence precursor="true">MRHGLLLPAILFMCLPVAASATTIFDNGAPVAACFPVCPELTTGTGTGIFTLTADTILTDIRFWTLQTPAPPSVYNGGNLTWQIFADNGGVQGALIASNSFKLSQTPGGQVSVSGLGLDQFENDFSVPNVTFHLSSPQSYFLDITDTSGKDAFGIFWAGSGENMLAFQLMGSGNNVTPDPSSPEPSTILLFAAGIAACVAARRLGLLVHRA</sequence>